<dbReference type="AlphaFoldDB" id="G0TXC8"/>
<dbReference type="InterPro" id="IPR011992">
    <property type="entry name" value="EF-hand-dom_pair"/>
</dbReference>
<dbReference type="PANTHER" id="PTHR46311:SF3">
    <property type="entry name" value="CALCIUM-BINDING PROTEIN 8"/>
    <property type="match status" value="1"/>
</dbReference>
<evidence type="ECO:0000259" key="3">
    <source>
        <dbReference type="PROSITE" id="PS50222"/>
    </source>
</evidence>
<feature type="domain" description="EF-hand" evidence="3">
    <location>
        <begin position="115"/>
        <end position="150"/>
    </location>
</feature>
<evidence type="ECO:0000256" key="1">
    <source>
        <dbReference type="ARBA" id="ARBA00022737"/>
    </source>
</evidence>
<dbReference type="CDD" id="cd00051">
    <property type="entry name" value="EFh"/>
    <property type="match status" value="1"/>
</dbReference>
<feature type="domain" description="EF-hand" evidence="3">
    <location>
        <begin position="20"/>
        <end position="55"/>
    </location>
</feature>
<dbReference type="SUPFAM" id="SSF47473">
    <property type="entry name" value="EF-hand"/>
    <property type="match status" value="2"/>
</dbReference>
<dbReference type="InterPro" id="IPR002048">
    <property type="entry name" value="EF_hand_dom"/>
</dbReference>
<evidence type="ECO:0000256" key="2">
    <source>
        <dbReference type="ARBA" id="ARBA00022837"/>
    </source>
</evidence>
<protein>
    <submittedName>
        <fullName evidence="4">Putative calmodulin</fullName>
    </submittedName>
</protein>
<name>G0TXC8_TRYVY</name>
<dbReference type="PROSITE" id="PS50222">
    <property type="entry name" value="EF_HAND_2"/>
    <property type="match status" value="3"/>
</dbReference>
<gene>
    <name evidence="4" type="ORF">TVY486_0604090</name>
</gene>
<dbReference type="OMA" id="CILMLQR"/>
<dbReference type="Pfam" id="PF13499">
    <property type="entry name" value="EF-hand_7"/>
    <property type="match status" value="2"/>
</dbReference>
<organism evidence="4">
    <name type="scientific">Trypanosoma vivax (strain Y486)</name>
    <dbReference type="NCBI Taxonomy" id="1055687"/>
    <lineage>
        <taxon>Eukaryota</taxon>
        <taxon>Discoba</taxon>
        <taxon>Euglenozoa</taxon>
        <taxon>Kinetoplastea</taxon>
        <taxon>Metakinetoplastina</taxon>
        <taxon>Trypanosomatida</taxon>
        <taxon>Trypanosomatidae</taxon>
        <taxon>Trypanosoma</taxon>
        <taxon>Duttonella</taxon>
    </lineage>
</organism>
<dbReference type="GO" id="GO:0032588">
    <property type="term" value="C:trans-Golgi network membrane"/>
    <property type="evidence" value="ECO:0007669"/>
    <property type="project" value="TreeGrafter"/>
</dbReference>
<feature type="domain" description="EF-hand" evidence="3">
    <location>
        <begin position="214"/>
        <end position="249"/>
    </location>
</feature>
<keyword evidence="1" id="KW-0677">Repeat</keyword>
<dbReference type="PROSITE" id="PS00018">
    <property type="entry name" value="EF_HAND_1"/>
    <property type="match status" value="4"/>
</dbReference>
<keyword evidence="2" id="KW-0106">Calcium</keyword>
<reference evidence="4" key="1">
    <citation type="journal article" date="2012" name="Proc. Natl. Acad. Sci. U.S.A.">
        <title>Antigenic diversity is generated by distinct evolutionary mechanisms in African trypanosome species.</title>
        <authorList>
            <person name="Jackson A.P."/>
            <person name="Berry A."/>
            <person name="Aslett M."/>
            <person name="Allison H.C."/>
            <person name="Burton P."/>
            <person name="Vavrova-Anderson J."/>
            <person name="Brown R."/>
            <person name="Browne H."/>
            <person name="Corton N."/>
            <person name="Hauser H."/>
            <person name="Gamble J."/>
            <person name="Gilderthorp R."/>
            <person name="Marcello L."/>
            <person name="McQuillan J."/>
            <person name="Otto T.D."/>
            <person name="Quail M.A."/>
            <person name="Sanders M.J."/>
            <person name="van Tonder A."/>
            <person name="Ginger M.L."/>
            <person name="Field M.C."/>
            <person name="Barry J.D."/>
            <person name="Hertz-Fowler C."/>
            <person name="Berriman M."/>
        </authorList>
    </citation>
    <scope>NUCLEOTIDE SEQUENCE</scope>
    <source>
        <strain evidence="4">Y486</strain>
    </source>
</reference>
<evidence type="ECO:0000313" key="4">
    <source>
        <dbReference type="EMBL" id="CCC48618.1"/>
    </source>
</evidence>
<proteinExistence type="predicted"/>
<accession>G0TXC8</accession>
<dbReference type="InterPro" id="IPR051111">
    <property type="entry name" value="Ca-binding_regulatory"/>
</dbReference>
<dbReference type="EMBL" id="HE573022">
    <property type="protein sequence ID" value="CCC48618.1"/>
    <property type="molecule type" value="Genomic_DNA"/>
</dbReference>
<dbReference type="Gene3D" id="1.10.238.10">
    <property type="entry name" value="EF-hand"/>
    <property type="match status" value="3"/>
</dbReference>
<dbReference type="InterPro" id="IPR018247">
    <property type="entry name" value="EF_Hand_1_Ca_BS"/>
</dbReference>
<dbReference type="PANTHER" id="PTHR46311">
    <property type="entry name" value="CALCIUM-BINDING PROTEIN 8-RELATED"/>
    <property type="match status" value="1"/>
</dbReference>
<dbReference type="SMART" id="SM00054">
    <property type="entry name" value="EFh"/>
    <property type="match status" value="5"/>
</dbReference>
<sequence>MFVSGTISRTSSVLSSLSPEEIDMLRDAFIYMDRDNDGHVGKNELLAMVLRCVGHERYGPLKSYLVPLFDVADKDKDNRLSLSEFLLSFADGPGVVPAEVINSCVSSIRVRLTDEEIVTLQESFRRIDTKADGYIDKEELIVALKDNLKNRFPDLTDNNYRDIVSVIMASADSDHDGRLCLAEFIRSFQEDQGVLPAVFVDAQAHQMVQYLTPAEVDVLKEAFTVLDKNNDGFVELSDMYEALWETVVHEGHDRNQVHELCDLLMVTADRSNGDVMSLDAFIRGFIRNMTLAQLPVAAAQEKVRTACERLQQMLMNGELEQLSIFKSNVDGEGGSVNPYQLVRVLSEVFREVFPSLDENTLSSVVGAIVVASSNTDNKKFSVEDFVACFTERSRCLSLNPCFPDSDSVSAEDVRIVSQFLKDMGKHSKDGSTKESEVMTGGRGRFNSGVLNLVNAFHSSEAAMGTLDGVSSTGVGATGECAPIPDPGFDESVLENEVPQASLTVPYEGSAVACKEVPVQEAGMQDAATGPSSSVSRTVNSAGRRLSQLNTTVSDVLLRQRARRCLSAHAESGSSIYDRELLIEFKKYAEGKEYIDRERFIEVYLSMEHYGLIPSRGKVNELISHYCKGNRLTFEEFSIIMLQRARL</sequence>
<dbReference type="GO" id="GO:0005509">
    <property type="term" value="F:calcium ion binding"/>
    <property type="evidence" value="ECO:0007669"/>
    <property type="project" value="InterPro"/>
</dbReference>
<dbReference type="FunFam" id="1.10.238.10:FF:000703">
    <property type="entry name" value="Calmodulin, putative"/>
    <property type="match status" value="1"/>
</dbReference>
<dbReference type="VEuPathDB" id="TriTrypDB:TvY486_0604090"/>